<evidence type="ECO:0000313" key="2">
    <source>
        <dbReference type="EMBL" id="MDY0882327.1"/>
    </source>
</evidence>
<protein>
    <recommendedName>
        <fullName evidence="4">SMODS and SLOG-associating 2TM effector domain-containing protein</fullName>
    </recommendedName>
</protein>
<sequence>MSGIDDRYRKDWLERNSQYLQEVQVEASSWTTKSIQSNQSTVEFGVQAIKACYLLNAGGVGVLAAAGALLKLEAPTLVGAATPFFVGLLAGVVCNVFAYLAQGEYSLMCDEAHHSQRLEIQQRYFAETKTKDLEQLIEAHKAAFNDHADKAHALRIASIWSGLCSLAAFVYAGVHVIQLQAHNVSG</sequence>
<keyword evidence="1" id="KW-1133">Transmembrane helix</keyword>
<evidence type="ECO:0000313" key="3">
    <source>
        <dbReference type="Proteomes" id="UP001279642"/>
    </source>
</evidence>
<comment type="caution">
    <text evidence="2">The sequence shown here is derived from an EMBL/GenBank/DDBJ whole genome shotgun (WGS) entry which is preliminary data.</text>
</comment>
<evidence type="ECO:0000256" key="1">
    <source>
        <dbReference type="SAM" id="Phobius"/>
    </source>
</evidence>
<organism evidence="2 3">
    <name type="scientific">Dongia soli</name>
    <dbReference type="NCBI Taxonomy" id="600628"/>
    <lineage>
        <taxon>Bacteria</taxon>
        <taxon>Pseudomonadati</taxon>
        <taxon>Pseudomonadota</taxon>
        <taxon>Alphaproteobacteria</taxon>
        <taxon>Rhodospirillales</taxon>
        <taxon>Dongiaceae</taxon>
        <taxon>Dongia</taxon>
    </lineage>
</organism>
<feature type="transmembrane region" description="Helical" evidence="1">
    <location>
        <begin position="51"/>
        <end position="70"/>
    </location>
</feature>
<keyword evidence="3" id="KW-1185">Reference proteome</keyword>
<dbReference type="Proteomes" id="UP001279642">
    <property type="component" value="Unassembled WGS sequence"/>
</dbReference>
<accession>A0ABU5E7M0</accession>
<dbReference type="RefSeq" id="WP_320507352.1">
    <property type="nucleotide sequence ID" value="NZ_JAXCLW010000001.1"/>
</dbReference>
<evidence type="ECO:0008006" key="4">
    <source>
        <dbReference type="Google" id="ProtNLM"/>
    </source>
</evidence>
<keyword evidence="1" id="KW-0472">Membrane</keyword>
<name>A0ABU5E7M0_9PROT</name>
<dbReference type="EMBL" id="JAXCLW010000001">
    <property type="protein sequence ID" value="MDY0882327.1"/>
    <property type="molecule type" value="Genomic_DNA"/>
</dbReference>
<keyword evidence="1" id="KW-0812">Transmembrane</keyword>
<feature type="transmembrane region" description="Helical" evidence="1">
    <location>
        <begin position="76"/>
        <end position="100"/>
    </location>
</feature>
<reference evidence="2 3" key="1">
    <citation type="journal article" date="2016" name="Antonie Van Leeuwenhoek">
        <title>Dongia soli sp. nov., isolated from soil from Dokdo, Korea.</title>
        <authorList>
            <person name="Kim D.U."/>
            <person name="Lee H."/>
            <person name="Kim H."/>
            <person name="Kim S.G."/>
            <person name="Ka J.O."/>
        </authorList>
    </citation>
    <scope>NUCLEOTIDE SEQUENCE [LARGE SCALE GENOMIC DNA]</scope>
    <source>
        <strain evidence="2 3">D78</strain>
    </source>
</reference>
<gene>
    <name evidence="2" type="ORF">SMD27_05705</name>
</gene>
<proteinExistence type="predicted"/>